<dbReference type="PROSITE" id="PS50280">
    <property type="entry name" value="SET"/>
    <property type="match status" value="1"/>
</dbReference>
<feature type="compositionally biased region" description="Polar residues" evidence="2">
    <location>
        <begin position="886"/>
        <end position="912"/>
    </location>
</feature>
<feature type="region of interest" description="Disordered" evidence="2">
    <location>
        <begin position="924"/>
        <end position="977"/>
    </location>
</feature>
<accession>A0A6A6GUG9</accession>
<feature type="region of interest" description="Disordered" evidence="2">
    <location>
        <begin position="1"/>
        <end position="196"/>
    </location>
</feature>
<dbReference type="EMBL" id="ML991867">
    <property type="protein sequence ID" value="KAF2229327.1"/>
    <property type="molecule type" value="Genomic_DNA"/>
</dbReference>
<feature type="region of interest" description="Disordered" evidence="2">
    <location>
        <begin position="1140"/>
        <end position="1162"/>
    </location>
</feature>
<dbReference type="Pfam" id="PF03033">
    <property type="entry name" value="Glyco_transf_28"/>
    <property type="match status" value="1"/>
</dbReference>
<dbReference type="CDD" id="cd20071">
    <property type="entry name" value="SET_SMYD"/>
    <property type="match status" value="1"/>
</dbReference>
<proteinExistence type="predicted"/>
<dbReference type="OrthoDB" id="5835829at2759"/>
<dbReference type="SUPFAM" id="SSF53756">
    <property type="entry name" value="UDP-Glycosyltransferase/glycogen phosphorylase"/>
    <property type="match status" value="1"/>
</dbReference>
<feature type="compositionally biased region" description="Basic and acidic residues" evidence="2">
    <location>
        <begin position="1140"/>
        <end position="1149"/>
    </location>
</feature>
<dbReference type="Gene3D" id="2.170.270.10">
    <property type="entry name" value="SET domain"/>
    <property type="match status" value="1"/>
</dbReference>
<evidence type="ECO:0000313" key="4">
    <source>
        <dbReference type="EMBL" id="KAF2229327.1"/>
    </source>
</evidence>
<dbReference type="InterPro" id="IPR002213">
    <property type="entry name" value="UDP_glucos_trans"/>
</dbReference>
<feature type="domain" description="SET" evidence="3">
    <location>
        <begin position="1227"/>
        <end position="1464"/>
    </location>
</feature>
<dbReference type="PANTHER" id="PTHR48050:SF5">
    <property type="entry name" value="UDP-GLUCOSE,STEROL TRANSFERASE"/>
    <property type="match status" value="1"/>
</dbReference>
<dbReference type="Gene3D" id="6.10.140.2220">
    <property type="match status" value="1"/>
</dbReference>
<dbReference type="FunFam" id="3.40.50.2000:FF:000009">
    <property type="entry name" value="Sterol 3-beta-glucosyltransferase UGT80A2"/>
    <property type="match status" value="1"/>
</dbReference>
<evidence type="ECO:0000256" key="2">
    <source>
        <dbReference type="SAM" id="MobiDB-lite"/>
    </source>
</evidence>
<dbReference type="SUPFAM" id="SSF82199">
    <property type="entry name" value="SET domain"/>
    <property type="match status" value="1"/>
</dbReference>
<protein>
    <submittedName>
        <fullName evidence="4">Glycosyltransferase family 1 protein</fullName>
    </submittedName>
</protein>
<dbReference type="Gene3D" id="1.10.220.160">
    <property type="match status" value="1"/>
</dbReference>
<dbReference type="GO" id="GO:0016906">
    <property type="term" value="F:sterol 3-beta-glucosyltransferase activity"/>
    <property type="evidence" value="ECO:0007669"/>
    <property type="project" value="UniProtKB-ARBA"/>
</dbReference>
<dbReference type="FunFam" id="3.40.50.2000:FF:000100">
    <property type="entry name" value="Glycosyltransferase family 1 protein"/>
    <property type="match status" value="1"/>
</dbReference>
<dbReference type="GO" id="GO:0005975">
    <property type="term" value="P:carbohydrate metabolic process"/>
    <property type="evidence" value="ECO:0007669"/>
    <property type="project" value="InterPro"/>
</dbReference>
<dbReference type="InterPro" id="IPR001214">
    <property type="entry name" value="SET_dom"/>
</dbReference>
<feature type="compositionally biased region" description="Pro residues" evidence="2">
    <location>
        <begin position="943"/>
        <end position="952"/>
    </location>
</feature>
<dbReference type="Gene3D" id="3.40.50.2000">
    <property type="entry name" value="Glycogen Phosphorylase B"/>
    <property type="match status" value="2"/>
</dbReference>
<keyword evidence="5" id="KW-1185">Reference proteome</keyword>
<evidence type="ECO:0000256" key="1">
    <source>
        <dbReference type="ARBA" id="ARBA00022679"/>
    </source>
</evidence>
<dbReference type="InterPro" id="IPR004276">
    <property type="entry name" value="GlycoTrans_28_N"/>
</dbReference>
<dbReference type="InterPro" id="IPR046341">
    <property type="entry name" value="SET_dom_sf"/>
</dbReference>
<dbReference type="CDD" id="cd03784">
    <property type="entry name" value="GT1_Gtf-like"/>
    <property type="match status" value="1"/>
</dbReference>
<dbReference type="Pfam" id="PF06722">
    <property type="entry name" value="EryCIII-like_C"/>
    <property type="match status" value="1"/>
</dbReference>
<evidence type="ECO:0000259" key="3">
    <source>
        <dbReference type="PROSITE" id="PS50280"/>
    </source>
</evidence>
<reference evidence="4" key="1">
    <citation type="journal article" date="2020" name="Stud. Mycol.">
        <title>101 Dothideomycetes genomes: a test case for predicting lifestyles and emergence of pathogens.</title>
        <authorList>
            <person name="Haridas S."/>
            <person name="Albert R."/>
            <person name="Binder M."/>
            <person name="Bloem J."/>
            <person name="Labutti K."/>
            <person name="Salamov A."/>
            <person name="Andreopoulos B."/>
            <person name="Baker S."/>
            <person name="Barry K."/>
            <person name="Bills G."/>
            <person name="Bluhm B."/>
            <person name="Cannon C."/>
            <person name="Castanera R."/>
            <person name="Culley D."/>
            <person name="Daum C."/>
            <person name="Ezra D."/>
            <person name="Gonzalez J."/>
            <person name="Henrissat B."/>
            <person name="Kuo A."/>
            <person name="Liang C."/>
            <person name="Lipzen A."/>
            <person name="Lutzoni F."/>
            <person name="Magnuson J."/>
            <person name="Mondo S."/>
            <person name="Nolan M."/>
            <person name="Ohm R."/>
            <person name="Pangilinan J."/>
            <person name="Park H.-J."/>
            <person name="Ramirez L."/>
            <person name="Alfaro M."/>
            <person name="Sun H."/>
            <person name="Tritt A."/>
            <person name="Yoshinaga Y."/>
            <person name="Zwiers L.-H."/>
            <person name="Turgeon B."/>
            <person name="Goodwin S."/>
            <person name="Spatafora J."/>
            <person name="Crous P."/>
            <person name="Grigoriev I."/>
        </authorList>
    </citation>
    <scope>NUCLEOTIDE SEQUENCE</scope>
    <source>
        <strain evidence="4">Tuck. ex Michener</strain>
    </source>
</reference>
<gene>
    <name evidence="4" type="ORF">EV356DRAFT_521184</name>
</gene>
<dbReference type="Proteomes" id="UP000800092">
    <property type="component" value="Unassembled WGS sequence"/>
</dbReference>
<dbReference type="InterPro" id="IPR050426">
    <property type="entry name" value="Glycosyltransferase_28"/>
</dbReference>
<sequence>MSTSHLDPLSPTEAADDEESTSIPAKVSTTVESNESKSAPQDPIPTAPERGATDISDLNTTALMAEKQLAGHEHPECNEIGASQQILPKPVGTAPTWRGNAGLENDGRRPWRLRSKTSWLSSKSKDDPEPQRTNLDPFPYQFEPFSDSDLSSSSSGESDSQDSYATKTQQDGQKAAHRSKEHGKKSVSADSSVEEYDRLKVGNEHFETKGKISKRDGRLKITVNETLNSGYLARALGAGLHHHLDLPTRHKQADDQESVLAGSLAKRPSKQDQSGNAAISSLVSNTLNGPFATEQDLSSPPLNVVIIVIGSRGDIQPFLKIGRSLKKQHGHRVRVATHPAFKKFVEQDPGLEFFSVGGDPSELMAFMVKNPGLIPSLDTVKQGEIGRRRKAMYEMFNGMWRACTNSTDEIDQDSHQKINEKYTFVADAIIANPPSFAHVHIAERLGVPLHIMFTFPYSPTTAFPHPMANIKKGNVDANYTNFMSYPLVELMTWQGLGDLVNRFRTDTLGLDPVSTVWAPGQLYRFKVPHTYLWSPSLVPKPADWGPEIEIGGFVFLDMAESFEPPKDLTDFLNAGDPPVYVGFGSIVVDDPDSFTDMIFKAVEQAGVRALVSKGWGGIGGEGNDVPDNIFMLGNTPHDWLFPRCAAVVHHGGAGTTAIGLKCGKPTMIVPFFGDQPFWGNMVTRAQAGAKRCIPYKKLTAEKLARGIGECLTEEARQNVKKMADGIAHEGDGAENAVKSFQRLLPVGREGQNSDMRCELLPDRVAVWRVKDKKRGIRVSALAAEILVERKKLNWNKLRLAPPGPITGIGGALSGTVIGLAGGVSQLPVGVAKTVKARGKHEKKRRRLEKKRKEKEKEREQQQKTEHDESTNAKIDVADCRDGVTAIDQQQSTEPGKFSSSKNSLQNLSTIPNLNTEQVIRSGLNRSDSHQQAVPPSSRHTSPPSNPNQPTPKKPLRRHPASALDRAPTLGSTLSTEPLEALPTEIAGLTGDSALRIASTLAAHPIDLALAVAQGFHNAPRLYGDSTVRRPPRITGWRSGMRAARLEFGYGIRDGWGGLVSQPRRGVKEGFSGEGTGIGDRALGGCEGFGKGIGGLVLKDVSAVVGPLAFVAQGLRKEVGKGRQPTGRLREARVRQGRCEVEREMEGRGGEEEEEEDKQRRGWEQLEREVLNAWMLKGDMAMTEKKGKNGKGESKEEKAALEGLWFDPMRCGGNTIALIHDMANIINGIVRLSRTEGNGFFATKDINPGEAILSIARPEITALDAPRLQDTCANCFVWTAQSTIGSRGEDKNTQFLRAHPVRGALPFAKSELPEDYLITKLPRHVKANRGSANTRLNRREHGLITGAQWEDFMHLQAHIEHIKAQGDREKETFDVLSYGIFQLAGAEKTGLSLHVVERSLGIMMTNALTVVTPTFDPLGICIDPLVCSTNHSCDPNAVVVFDGPSLSLRTLKTIKQDEEIFISYIDTSDPYERRQQALQTRYNFACGCPKCQKGPTLREDSFEGANGDPLDRTSIQAAEERAIQLLEKGKKCENSIDALENLSQAKKTLESTRKWPLGRQPSPSIQQQVFVNQLSTEQSKADALPTGFLIYFEIDPQLFPEPFHPVRVVHNFTLAMLVLFLSGEQGDKQILRLQEIGLDFGTVLYGLLQEVLSNVSKSHGADSRFARMVKRRCEEVFTDMTRGTAAKLSEIEGCLEDQWALLRHLFTVKAS</sequence>
<feature type="compositionally biased region" description="Basic residues" evidence="2">
    <location>
        <begin position="834"/>
        <end position="853"/>
    </location>
</feature>
<evidence type="ECO:0000313" key="5">
    <source>
        <dbReference type="Proteomes" id="UP000800092"/>
    </source>
</evidence>
<dbReference type="InterPro" id="IPR010610">
    <property type="entry name" value="EryCIII-like_C"/>
</dbReference>
<dbReference type="Pfam" id="PF00856">
    <property type="entry name" value="SET"/>
    <property type="match status" value="1"/>
</dbReference>
<organism evidence="4 5">
    <name type="scientific">Viridothelium virens</name>
    <name type="common">Speckled blister lichen</name>
    <name type="synonym">Trypethelium virens</name>
    <dbReference type="NCBI Taxonomy" id="1048519"/>
    <lineage>
        <taxon>Eukaryota</taxon>
        <taxon>Fungi</taxon>
        <taxon>Dikarya</taxon>
        <taxon>Ascomycota</taxon>
        <taxon>Pezizomycotina</taxon>
        <taxon>Dothideomycetes</taxon>
        <taxon>Dothideomycetes incertae sedis</taxon>
        <taxon>Trypetheliales</taxon>
        <taxon>Trypetheliaceae</taxon>
        <taxon>Viridothelium</taxon>
    </lineage>
</organism>
<feature type="compositionally biased region" description="Low complexity" evidence="2">
    <location>
        <begin position="147"/>
        <end position="163"/>
    </location>
</feature>
<name>A0A6A6GUG9_VIRVR</name>
<keyword evidence="1 4" id="KW-0808">Transferase</keyword>
<dbReference type="PANTHER" id="PTHR48050">
    <property type="entry name" value="STEROL 3-BETA-GLUCOSYLTRANSFERASE"/>
    <property type="match status" value="1"/>
</dbReference>
<dbReference type="SMART" id="SM00317">
    <property type="entry name" value="SET"/>
    <property type="match status" value="1"/>
</dbReference>
<feature type="compositionally biased region" description="Basic and acidic residues" evidence="2">
    <location>
        <begin position="854"/>
        <end position="881"/>
    </location>
</feature>
<feature type="compositionally biased region" description="Polar residues" evidence="2">
    <location>
        <begin position="924"/>
        <end position="939"/>
    </location>
</feature>
<feature type="compositionally biased region" description="Basic residues" evidence="2">
    <location>
        <begin position="175"/>
        <end position="185"/>
    </location>
</feature>
<feature type="compositionally biased region" description="Polar residues" evidence="2">
    <location>
        <begin position="21"/>
        <end position="39"/>
    </location>
</feature>
<feature type="region of interest" description="Disordered" evidence="2">
    <location>
        <begin position="834"/>
        <end position="912"/>
    </location>
</feature>
<feature type="region of interest" description="Disordered" evidence="2">
    <location>
        <begin position="249"/>
        <end position="276"/>
    </location>
</feature>